<dbReference type="GO" id="GO:0004556">
    <property type="term" value="F:alpha-amylase activity"/>
    <property type="evidence" value="ECO:0007669"/>
    <property type="project" value="TreeGrafter"/>
</dbReference>
<dbReference type="PANTHER" id="PTHR10357:SF205">
    <property type="entry name" value="O-GLYCOSYL HYDROLASE FAMILY 13"/>
    <property type="match status" value="1"/>
</dbReference>
<dbReference type="PANTHER" id="PTHR10357">
    <property type="entry name" value="ALPHA-AMYLASE FAMILY MEMBER"/>
    <property type="match status" value="1"/>
</dbReference>
<organism evidence="2 3">
    <name type="scientific">Candidatus Akkermansia intestinigallinarum</name>
    <dbReference type="NCBI Taxonomy" id="2838431"/>
    <lineage>
        <taxon>Bacteria</taxon>
        <taxon>Pseudomonadati</taxon>
        <taxon>Verrucomicrobiota</taxon>
        <taxon>Verrucomicrobiia</taxon>
        <taxon>Verrucomicrobiales</taxon>
        <taxon>Akkermansiaceae</taxon>
        <taxon>Akkermansia</taxon>
    </lineage>
</organism>
<gene>
    <name evidence="2" type="ORF">H9862_02380</name>
</gene>
<dbReference type="Proteomes" id="UP000823964">
    <property type="component" value="Unassembled WGS sequence"/>
</dbReference>
<comment type="caution">
    <text evidence="2">The sequence shown here is derived from an EMBL/GenBank/DDBJ whole genome shotgun (WGS) entry which is preliminary data.</text>
</comment>
<evidence type="ECO:0000259" key="1">
    <source>
        <dbReference type="SMART" id="SM00642"/>
    </source>
</evidence>
<evidence type="ECO:0000313" key="3">
    <source>
        <dbReference type="Proteomes" id="UP000823964"/>
    </source>
</evidence>
<accession>A0A9D1VAK4</accession>
<dbReference type="InterPro" id="IPR006047">
    <property type="entry name" value="GH13_cat_dom"/>
</dbReference>
<dbReference type="EMBL" id="DXFQ01000038">
    <property type="protein sequence ID" value="HIX19434.1"/>
    <property type="molecule type" value="Genomic_DNA"/>
</dbReference>
<sequence>MRPVIYQLFVRHFSNFTTGGVPWGTREQNGCGSFEAINDAALEAIARMGVTHLWLTGVLRHATQTEYPGLPASPACVVKGLAGSPYAVTDYFDVDPDLAVDVEHRLAEFRALLVRCRRWGMVPMMDFIPNHVSRCYHSVVRPELDFGVCDDCSRFFNFDNIFYYLEPCNSDKPMLLPGGEFEPERGHGRVTGNNAATWAPGACDWYETVKLNYGADYRHGAPFANALPGIMATGTAVPHTWRLMDAVLRYWQGMGVGGFRCDMAHMVPMPFWSWAIAKARLRDEDVLFLAEGYNDHMKLTEGDVHAALMQAGFDGVYDGAAYEGLRKLYEGGAWANDLEKFNRPESPLFVGGVRYIENHDEPRVASPGYWGGVGLKVVRALMAAQYGSTSSPVLVYNGQEVAERAEGPGGFGGDNGRTSIFDYTNLPRLQHWTNGGLYDGGEMTVSEAALRDDTVRLLPLLQHPALAHGSFYGLNWANQQTPGYGRDDGETISGHRFYAFLRHFRKAKATVLVVCNFSPDHEAVTHVHIPRNAQEWAAKKPGSYRFCNLLHPEEEPIICDATQLDASGLPVTVPAGGALLLEWN</sequence>
<dbReference type="AlphaFoldDB" id="A0A9D1VAK4"/>
<dbReference type="SMART" id="SM00642">
    <property type="entry name" value="Aamy"/>
    <property type="match status" value="1"/>
</dbReference>
<protein>
    <recommendedName>
        <fullName evidence="1">Glycosyl hydrolase family 13 catalytic domain-containing protein</fullName>
    </recommendedName>
</protein>
<feature type="domain" description="Glycosyl hydrolase family 13 catalytic" evidence="1">
    <location>
        <begin position="7"/>
        <end position="433"/>
    </location>
</feature>
<evidence type="ECO:0000313" key="2">
    <source>
        <dbReference type="EMBL" id="HIX19434.1"/>
    </source>
</evidence>
<dbReference type="GO" id="GO:0009313">
    <property type="term" value="P:oligosaccharide catabolic process"/>
    <property type="evidence" value="ECO:0007669"/>
    <property type="project" value="TreeGrafter"/>
</dbReference>
<reference evidence="2" key="1">
    <citation type="journal article" date="2021" name="PeerJ">
        <title>Extensive microbial diversity within the chicken gut microbiome revealed by metagenomics and culture.</title>
        <authorList>
            <person name="Gilroy R."/>
            <person name="Ravi A."/>
            <person name="Getino M."/>
            <person name="Pursley I."/>
            <person name="Horton D.L."/>
            <person name="Alikhan N.F."/>
            <person name="Baker D."/>
            <person name="Gharbi K."/>
            <person name="Hall N."/>
            <person name="Watson M."/>
            <person name="Adriaenssens E.M."/>
            <person name="Foster-Nyarko E."/>
            <person name="Jarju S."/>
            <person name="Secka A."/>
            <person name="Antonio M."/>
            <person name="Oren A."/>
            <person name="Chaudhuri R.R."/>
            <person name="La Ragione R."/>
            <person name="Hildebrand F."/>
            <person name="Pallen M.J."/>
        </authorList>
    </citation>
    <scope>NUCLEOTIDE SEQUENCE</scope>
    <source>
        <strain evidence="2">14975</strain>
    </source>
</reference>
<dbReference type="SUPFAM" id="SSF51445">
    <property type="entry name" value="(Trans)glycosidases"/>
    <property type="match status" value="1"/>
</dbReference>
<proteinExistence type="predicted"/>
<dbReference type="Gene3D" id="3.20.20.80">
    <property type="entry name" value="Glycosidases"/>
    <property type="match status" value="2"/>
</dbReference>
<reference evidence="2" key="2">
    <citation type="submission" date="2021-04" db="EMBL/GenBank/DDBJ databases">
        <authorList>
            <person name="Gilroy R."/>
        </authorList>
    </citation>
    <scope>NUCLEOTIDE SEQUENCE</scope>
    <source>
        <strain evidence="2">14975</strain>
    </source>
</reference>
<name>A0A9D1VAK4_9BACT</name>
<dbReference type="InterPro" id="IPR017853">
    <property type="entry name" value="GH"/>
</dbReference>